<dbReference type="Pfam" id="PF07690">
    <property type="entry name" value="MFS_1"/>
    <property type="match status" value="1"/>
</dbReference>
<sequence>MSREMHQENKIWTKEFLAIFMYHFIIMFSMYISMVTIGSFVIDNYNASASTAGLVASIFIVGVLIGRALTGQQINTVGAKHLLYIGTVMFFVTYSLYFIEGGLALLIITRFLNGFATGLISTALNTLATISVPENRRGEGISYFSLSFVVGSAIGPFLGFFMMGIMPYNMMLLIIAVAVLLVAFTIPMIRTNNIKSPSKPTLKEFKVIDRQVLPMGVSIFFMGLAYAAILSFLNLFAKEANLVTAASFFFIVYAISITFTRPFTGKLMDNRGANIILYPAFVLMAIGFFMLGGATTGWALLTASVLIGLGYGNFQSIAQTVCVNIATRENVGLATSTFFIMMEIGLGFGPAFLGLLVPSFGYGGVYQLLVLSILLAMGIYFMVYGRYESHRREES</sequence>
<protein>
    <submittedName>
        <fullName evidence="8">MFS transporter</fullName>
    </submittedName>
</protein>
<reference evidence="8 9" key="1">
    <citation type="submission" date="2024-09" db="EMBL/GenBank/DDBJ databases">
        <authorList>
            <person name="Sun Q."/>
            <person name="Mori K."/>
        </authorList>
    </citation>
    <scope>NUCLEOTIDE SEQUENCE [LARGE SCALE GENOMIC DNA]</scope>
    <source>
        <strain evidence="8 9">JCM 12822</strain>
    </source>
</reference>
<dbReference type="PANTHER" id="PTHR23531:SF1">
    <property type="entry name" value="QUINOLENE RESISTANCE PROTEIN NORA"/>
    <property type="match status" value="1"/>
</dbReference>
<keyword evidence="9" id="KW-1185">Reference proteome</keyword>
<feature type="domain" description="Major facilitator superfamily (MFS) profile" evidence="7">
    <location>
        <begin position="15"/>
        <end position="390"/>
    </location>
</feature>
<evidence type="ECO:0000256" key="2">
    <source>
        <dbReference type="ARBA" id="ARBA00022448"/>
    </source>
</evidence>
<organism evidence="8 9">
    <name type="scientific">Salinicoccus siamensis</name>
    <dbReference type="NCBI Taxonomy" id="381830"/>
    <lineage>
        <taxon>Bacteria</taxon>
        <taxon>Bacillati</taxon>
        <taxon>Bacillota</taxon>
        <taxon>Bacilli</taxon>
        <taxon>Bacillales</taxon>
        <taxon>Staphylococcaceae</taxon>
        <taxon>Salinicoccus</taxon>
    </lineage>
</organism>
<dbReference type="PROSITE" id="PS50850">
    <property type="entry name" value="MFS"/>
    <property type="match status" value="1"/>
</dbReference>
<feature type="transmembrane region" description="Helical" evidence="6">
    <location>
        <begin position="275"/>
        <end position="292"/>
    </location>
</feature>
<dbReference type="SUPFAM" id="SSF103473">
    <property type="entry name" value="MFS general substrate transporter"/>
    <property type="match status" value="1"/>
</dbReference>
<evidence type="ECO:0000256" key="4">
    <source>
        <dbReference type="ARBA" id="ARBA00022989"/>
    </source>
</evidence>
<dbReference type="PANTHER" id="PTHR23531">
    <property type="entry name" value="QUINOLENE RESISTANCE PROTEIN NORA"/>
    <property type="match status" value="1"/>
</dbReference>
<dbReference type="InterPro" id="IPR020846">
    <property type="entry name" value="MFS_dom"/>
</dbReference>
<evidence type="ECO:0000256" key="5">
    <source>
        <dbReference type="ARBA" id="ARBA00023136"/>
    </source>
</evidence>
<keyword evidence="3 6" id="KW-0812">Transmembrane</keyword>
<feature type="transmembrane region" description="Helical" evidence="6">
    <location>
        <begin position="365"/>
        <end position="385"/>
    </location>
</feature>
<evidence type="ECO:0000256" key="6">
    <source>
        <dbReference type="SAM" id="Phobius"/>
    </source>
</evidence>
<feature type="transmembrane region" description="Helical" evidence="6">
    <location>
        <begin position="212"/>
        <end position="236"/>
    </location>
</feature>
<dbReference type="Gene3D" id="1.20.1250.20">
    <property type="entry name" value="MFS general substrate transporter like domains"/>
    <property type="match status" value="1"/>
</dbReference>
<evidence type="ECO:0000256" key="1">
    <source>
        <dbReference type="ARBA" id="ARBA00004651"/>
    </source>
</evidence>
<dbReference type="CDD" id="cd17489">
    <property type="entry name" value="MFS_YfcJ_like"/>
    <property type="match status" value="1"/>
</dbReference>
<keyword evidence="4 6" id="KW-1133">Transmembrane helix</keyword>
<evidence type="ECO:0000313" key="8">
    <source>
        <dbReference type="EMBL" id="MFB9861231.1"/>
    </source>
</evidence>
<feature type="transmembrane region" description="Helical" evidence="6">
    <location>
        <begin position="20"/>
        <end position="42"/>
    </location>
</feature>
<dbReference type="InterPro" id="IPR011701">
    <property type="entry name" value="MFS"/>
</dbReference>
<feature type="non-terminal residue" evidence="8">
    <location>
        <position position="395"/>
    </location>
</feature>
<dbReference type="InterPro" id="IPR036259">
    <property type="entry name" value="MFS_trans_sf"/>
</dbReference>
<gene>
    <name evidence="8" type="ORF">ACFFLE_09150</name>
</gene>
<feature type="transmembrane region" description="Helical" evidence="6">
    <location>
        <begin position="81"/>
        <end position="99"/>
    </location>
</feature>
<comment type="caution">
    <text evidence="8">The sequence shown here is derived from an EMBL/GenBank/DDBJ whole genome shotgun (WGS) entry which is preliminary data.</text>
</comment>
<accession>A0ABV5Z6B8</accession>
<feature type="transmembrane region" description="Helical" evidence="6">
    <location>
        <begin position="330"/>
        <end position="353"/>
    </location>
</feature>
<feature type="transmembrane region" description="Helical" evidence="6">
    <location>
        <begin position="144"/>
        <end position="165"/>
    </location>
</feature>
<dbReference type="InterPro" id="IPR052714">
    <property type="entry name" value="MFS_Exporter"/>
</dbReference>
<dbReference type="EMBL" id="JBHMAH010000029">
    <property type="protein sequence ID" value="MFB9861231.1"/>
    <property type="molecule type" value="Genomic_DNA"/>
</dbReference>
<feature type="transmembrane region" description="Helical" evidence="6">
    <location>
        <begin position="171"/>
        <end position="191"/>
    </location>
</feature>
<feature type="transmembrane region" description="Helical" evidence="6">
    <location>
        <begin position="242"/>
        <end position="263"/>
    </location>
</feature>
<dbReference type="RefSeq" id="WP_380570801.1">
    <property type="nucleotide sequence ID" value="NZ_JBHMAH010000029.1"/>
</dbReference>
<evidence type="ECO:0000256" key="3">
    <source>
        <dbReference type="ARBA" id="ARBA00022692"/>
    </source>
</evidence>
<feature type="transmembrane region" description="Helical" evidence="6">
    <location>
        <begin position="298"/>
        <end position="318"/>
    </location>
</feature>
<dbReference type="Proteomes" id="UP001589740">
    <property type="component" value="Unassembled WGS sequence"/>
</dbReference>
<name>A0ABV5Z6B8_9STAP</name>
<evidence type="ECO:0000259" key="7">
    <source>
        <dbReference type="PROSITE" id="PS50850"/>
    </source>
</evidence>
<feature type="transmembrane region" description="Helical" evidence="6">
    <location>
        <begin position="48"/>
        <end position="69"/>
    </location>
</feature>
<evidence type="ECO:0000313" key="9">
    <source>
        <dbReference type="Proteomes" id="UP001589740"/>
    </source>
</evidence>
<comment type="subcellular location">
    <subcellularLocation>
        <location evidence="1">Cell membrane</location>
        <topology evidence="1">Multi-pass membrane protein</topology>
    </subcellularLocation>
</comment>
<keyword evidence="5 6" id="KW-0472">Membrane</keyword>
<keyword evidence="2" id="KW-0813">Transport</keyword>
<proteinExistence type="predicted"/>
<feature type="transmembrane region" description="Helical" evidence="6">
    <location>
        <begin position="111"/>
        <end position="132"/>
    </location>
</feature>